<dbReference type="InterPro" id="IPR011042">
    <property type="entry name" value="6-blade_b-propeller_TolB-like"/>
</dbReference>
<sequence>MAIQQTKSIEHLVLTLEKDIYHTLSNVRGCTVLPDGRIVFSCYTERKLKVFKADGSQSIEMKNIGRAFDVAYIENDSIAVTTGGHEDSRQIIIIDIKNRKLIRSLNVETENYGVVYRGDNLIYSGNKNDNGLCSINLEDESVTRIMTDKMSSHVYIATFDEKLFYTNNNTDSVNCCDIQGNIKWTFSDKSALSFPLGISVDNDGNVFVVGAKTKNVVVISPDGQHHRQVLSKEDGLVNPTVLKYVRSNNKLKVSNCSNIKKVMAYKSNISGVCDQLQSDQSTNDDKPSIIGCPDCKRGFYEECNMCKERHDQSEETEKHVTSLNAEESELSRSFYNKKLTLERKMYTMLANVNGCSMLPDGRMVFTCSHWGKIKVFRPDGSEDFEMKNIGPLCDVVSIGNDSLVVTSGDESYSRQIYIIDIENKKVKKRINVNSHSLGAALFNDNCLCYSAAKLGIQEIYLKEEFINNVISTEMSTHAYLAILRNTIYYTDRKTHSVICIGTSCTATGEHTSWTVWTFKDENVLKSPNGIAVDNIGSVYVSGGASCNVIVISNNGLFHKQLLSKEDGLTYPGALHYDRSTNKLLVANSYDYAFLFNVNN</sequence>
<reference evidence="1 2" key="1">
    <citation type="submission" date="2020-06" db="EMBL/GenBank/DDBJ databases">
        <authorList>
            <person name="Li R."/>
            <person name="Bekaert M."/>
        </authorList>
    </citation>
    <scope>NUCLEOTIDE SEQUENCE [LARGE SCALE GENOMIC DNA]</scope>
    <source>
        <strain evidence="2">wild</strain>
    </source>
</reference>
<evidence type="ECO:0000313" key="2">
    <source>
        <dbReference type="Proteomes" id="UP000507470"/>
    </source>
</evidence>
<dbReference type="PANTHER" id="PTHR47197:SF3">
    <property type="entry name" value="DIHYDRO-HEME D1 DEHYDROGENASE"/>
    <property type="match status" value="1"/>
</dbReference>
<dbReference type="SMART" id="SM00320">
    <property type="entry name" value="WD40"/>
    <property type="match status" value="4"/>
</dbReference>
<protein>
    <recommendedName>
        <fullName evidence="3">RING-type E3 ubiquitin transferase</fullName>
    </recommendedName>
</protein>
<gene>
    <name evidence="1" type="ORF">MCOR_24219</name>
</gene>
<evidence type="ECO:0000313" key="1">
    <source>
        <dbReference type="EMBL" id="CAC5388998.1"/>
    </source>
</evidence>
<dbReference type="InterPro" id="IPR015943">
    <property type="entry name" value="WD40/YVTN_repeat-like_dom_sf"/>
</dbReference>
<dbReference type="SUPFAM" id="SSF75011">
    <property type="entry name" value="3-carboxy-cis,cis-mucoante lactonizing enzyme"/>
    <property type="match status" value="1"/>
</dbReference>
<dbReference type="InterPro" id="IPR051200">
    <property type="entry name" value="Host-pathogen_enzymatic-act"/>
</dbReference>
<dbReference type="Proteomes" id="UP000507470">
    <property type="component" value="Unassembled WGS sequence"/>
</dbReference>
<accession>A0A6J8BY55</accession>
<dbReference type="SUPFAM" id="SSF101898">
    <property type="entry name" value="NHL repeat"/>
    <property type="match status" value="1"/>
</dbReference>
<dbReference type="EMBL" id="CACVKT020004298">
    <property type="protein sequence ID" value="CAC5388998.1"/>
    <property type="molecule type" value="Genomic_DNA"/>
</dbReference>
<proteinExistence type="predicted"/>
<name>A0A6J8BY55_MYTCO</name>
<dbReference type="Gene3D" id="2.120.10.30">
    <property type="entry name" value="TolB, C-terminal domain"/>
    <property type="match status" value="1"/>
</dbReference>
<dbReference type="PANTHER" id="PTHR47197">
    <property type="entry name" value="PROTEIN NIRF"/>
    <property type="match status" value="1"/>
</dbReference>
<dbReference type="AlphaFoldDB" id="A0A6J8BY55"/>
<keyword evidence="2" id="KW-1185">Reference proteome</keyword>
<dbReference type="InterPro" id="IPR001680">
    <property type="entry name" value="WD40_rpt"/>
</dbReference>
<dbReference type="OrthoDB" id="6056825at2759"/>
<organism evidence="1 2">
    <name type="scientific">Mytilus coruscus</name>
    <name type="common">Sea mussel</name>
    <dbReference type="NCBI Taxonomy" id="42192"/>
    <lineage>
        <taxon>Eukaryota</taxon>
        <taxon>Metazoa</taxon>
        <taxon>Spiralia</taxon>
        <taxon>Lophotrochozoa</taxon>
        <taxon>Mollusca</taxon>
        <taxon>Bivalvia</taxon>
        <taxon>Autobranchia</taxon>
        <taxon>Pteriomorphia</taxon>
        <taxon>Mytilida</taxon>
        <taxon>Mytiloidea</taxon>
        <taxon>Mytilidae</taxon>
        <taxon>Mytilinae</taxon>
        <taxon>Mytilus</taxon>
    </lineage>
</organism>
<dbReference type="Gene3D" id="2.130.10.10">
    <property type="entry name" value="YVTN repeat-like/Quinoprotein amine dehydrogenase"/>
    <property type="match status" value="1"/>
</dbReference>
<evidence type="ECO:0008006" key="3">
    <source>
        <dbReference type="Google" id="ProtNLM"/>
    </source>
</evidence>